<organism evidence="6 7">
    <name type="scientific">Malus baccata</name>
    <name type="common">Siberian crab apple</name>
    <name type="synonym">Pyrus baccata</name>
    <dbReference type="NCBI Taxonomy" id="106549"/>
    <lineage>
        <taxon>Eukaryota</taxon>
        <taxon>Viridiplantae</taxon>
        <taxon>Streptophyta</taxon>
        <taxon>Embryophyta</taxon>
        <taxon>Tracheophyta</taxon>
        <taxon>Spermatophyta</taxon>
        <taxon>Magnoliopsida</taxon>
        <taxon>eudicotyledons</taxon>
        <taxon>Gunneridae</taxon>
        <taxon>Pentapetalae</taxon>
        <taxon>rosids</taxon>
        <taxon>fabids</taxon>
        <taxon>Rosales</taxon>
        <taxon>Rosaceae</taxon>
        <taxon>Amygdaloideae</taxon>
        <taxon>Maleae</taxon>
        <taxon>Malus</taxon>
    </lineage>
</organism>
<keyword evidence="7" id="KW-1185">Reference proteome</keyword>
<dbReference type="AlphaFoldDB" id="A0A540KG60"/>
<evidence type="ECO:0000313" key="7">
    <source>
        <dbReference type="Proteomes" id="UP000315295"/>
    </source>
</evidence>
<dbReference type="GO" id="GO:0003690">
    <property type="term" value="F:double-stranded DNA binding"/>
    <property type="evidence" value="ECO:0007669"/>
    <property type="project" value="TreeGrafter"/>
</dbReference>
<dbReference type="Pfam" id="PF03859">
    <property type="entry name" value="CG-1"/>
    <property type="match status" value="1"/>
</dbReference>
<dbReference type="GO" id="GO:0006357">
    <property type="term" value="P:regulation of transcription by RNA polymerase II"/>
    <property type="evidence" value="ECO:0007669"/>
    <property type="project" value="TreeGrafter"/>
</dbReference>
<dbReference type="PANTHER" id="PTHR23335">
    <property type="entry name" value="CALMODULIN-BINDING TRANSCRIPTION ACTIVATOR CAMTA"/>
    <property type="match status" value="1"/>
</dbReference>
<evidence type="ECO:0000256" key="4">
    <source>
        <dbReference type="SAM" id="MobiDB-lite"/>
    </source>
</evidence>
<comment type="caution">
    <text evidence="6">The sequence shown here is derived from an EMBL/GenBank/DDBJ whole genome shotgun (WGS) entry which is preliminary data.</text>
</comment>
<evidence type="ECO:0000313" key="6">
    <source>
        <dbReference type="EMBL" id="TQD73213.1"/>
    </source>
</evidence>
<evidence type="ECO:0000259" key="5">
    <source>
        <dbReference type="PROSITE" id="PS51437"/>
    </source>
</evidence>
<sequence length="571" mass="62926">MYRSRIRTYRPASAYPYPCVSDTGYVGLLPCPCIILEKSFYPETRVGGIDTLHCYYAHGEEDKDFQRRCYWMIDKKTEKAVSYLHEAQGSGLWLTMIADGRIPLFGSNSSNLGDDETACTNRRASSSVAVEPSHASFAKGQRAEGEDLFLDSTASGEGKSKVTPLATIEVDKDEEEEGNDINQVRKRPRVTCGQQVDSATQSHPWPDWMYPRAIDTAITNGATNDATALSHDDETTGLAAFHTTDPTVAATSAIGPTHLNPYSTANIADQAQDLQPPVLQPTATTGVVVLATTNETASSKSSNLALVQSEPNSNANQGLAQDIIESQEKETEPTSVEPENGKGKAVVQNDFGTGKSHESAEVRVNSSLKRVHELFGRVSATNPVASSSISTHTIDSQAKKKFRATLEMDFITMAGEVHRADMISGIHSLVDSNCFPTSTGQRIMAMLKQLEQYVPVYSKAYFEYDMGKKLTVQVEAMKQHLEPKYQLCDSKKREFQDLKKQNMRIEARQAAIPAEIDVIAKEIETILAQHQKLLLQKAQFKENEGTLKATLNEGDELWTTIKNIIHQNLPT</sequence>
<accession>A0A540KG60</accession>
<evidence type="ECO:0000256" key="1">
    <source>
        <dbReference type="ARBA" id="ARBA00004123"/>
    </source>
</evidence>
<name>A0A540KG60_MALBA</name>
<feature type="domain" description="CG-1" evidence="5">
    <location>
        <begin position="1"/>
        <end position="92"/>
    </location>
</feature>
<dbReference type="GO" id="GO:0003712">
    <property type="term" value="F:transcription coregulator activity"/>
    <property type="evidence" value="ECO:0007669"/>
    <property type="project" value="TreeGrafter"/>
</dbReference>
<feature type="region of interest" description="Disordered" evidence="4">
    <location>
        <begin position="327"/>
        <end position="362"/>
    </location>
</feature>
<dbReference type="Proteomes" id="UP000315295">
    <property type="component" value="Unassembled WGS sequence"/>
</dbReference>
<gene>
    <name evidence="6" type="ORF">C1H46_041253</name>
</gene>
<comment type="subcellular location">
    <subcellularLocation>
        <location evidence="1">Nucleus</location>
    </subcellularLocation>
</comment>
<dbReference type="GO" id="GO:0005634">
    <property type="term" value="C:nucleus"/>
    <property type="evidence" value="ECO:0007669"/>
    <property type="project" value="UniProtKB-SubCell"/>
</dbReference>
<dbReference type="PROSITE" id="PS51437">
    <property type="entry name" value="CG_1"/>
    <property type="match status" value="1"/>
</dbReference>
<proteinExistence type="predicted"/>
<keyword evidence="3" id="KW-0539">Nucleus</keyword>
<keyword evidence="2" id="KW-0804">Transcription</keyword>
<dbReference type="EMBL" id="VIEB01001319">
    <property type="protein sequence ID" value="TQD73213.1"/>
    <property type="molecule type" value="Genomic_DNA"/>
</dbReference>
<evidence type="ECO:0000256" key="3">
    <source>
        <dbReference type="ARBA" id="ARBA00023242"/>
    </source>
</evidence>
<dbReference type="InterPro" id="IPR005559">
    <property type="entry name" value="CG-1_dom"/>
</dbReference>
<dbReference type="PANTHER" id="PTHR23335:SF1">
    <property type="entry name" value="CALMODULIN-BINDING TRANSCRIPTION ACTIVATOR, ISOFORM F"/>
    <property type="match status" value="1"/>
</dbReference>
<reference evidence="6 7" key="1">
    <citation type="journal article" date="2019" name="G3 (Bethesda)">
        <title>Sequencing of a Wild Apple (Malus baccata) Genome Unravels the Differences Between Cultivated and Wild Apple Species Regarding Disease Resistance and Cold Tolerance.</title>
        <authorList>
            <person name="Chen X."/>
        </authorList>
    </citation>
    <scope>NUCLEOTIDE SEQUENCE [LARGE SCALE GENOMIC DNA]</scope>
    <source>
        <strain evidence="7">cv. Shandingzi</strain>
        <tissue evidence="6">Leaves</tissue>
    </source>
</reference>
<protein>
    <recommendedName>
        <fullName evidence="5">CG-1 domain-containing protein</fullName>
    </recommendedName>
</protein>
<evidence type="ECO:0000256" key="2">
    <source>
        <dbReference type="ARBA" id="ARBA00023163"/>
    </source>
</evidence>